<keyword evidence="3 6" id="KW-0863">Zinc-finger</keyword>
<evidence type="ECO:0000259" key="11">
    <source>
        <dbReference type="PROSITE" id="PS51319"/>
    </source>
</evidence>
<feature type="compositionally biased region" description="Basic and acidic residues" evidence="9">
    <location>
        <begin position="113"/>
        <end position="127"/>
    </location>
</feature>
<keyword evidence="14" id="KW-1185">Reference proteome</keyword>
<dbReference type="InterPro" id="IPR035441">
    <property type="entry name" value="TFIIS/LEDGF_dom_sf"/>
</dbReference>
<dbReference type="InterPro" id="IPR003618">
    <property type="entry name" value="TFIIS_cen_dom"/>
</dbReference>
<dbReference type="SUPFAM" id="SSF46942">
    <property type="entry name" value="Elongation factor TFIIS domain 2"/>
    <property type="match status" value="1"/>
</dbReference>
<dbReference type="Pfam" id="PF08711">
    <property type="entry name" value="Med26"/>
    <property type="match status" value="1"/>
</dbReference>
<evidence type="ECO:0000256" key="2">
    <source>
        <dbReference type="ARBA" id="ARBA00022723"/>
    </source>
</evidence>
<comment type="function">
    <text evidence="8">Necessary for efficient RNA polymerase II transcription elongation past template-encoded arresting sites.</text>
</comment>
<evidence type="ECO:0000256" key="8">
    <source>
        <dbReference type="RuleBase" id="RU368078"/>
    </source>
</evidence>
<dbReference type="EMBL" id="NHTK01006115">
    <property type="protein sequence ID" value="PPQ63647.1"/>
    <property type="molecule type" value="Genomic_DNA"/>
</dbReference>
<evidence type="ECO:0000256" key="7">
    <source>
        <dbReference type="PROSITE-ProRule" id="PRU00649"/>
    </source>
</evidence>
<dbReference type="GO" id="GO:0006362">
    <property type="term" value="P:transcription elongation by RNA polymerase I"/>
    <property type="evidence" value="ECO:0007669"/>
    <property type="project" value="TreeGrafter"/>
</dbReference>
<dbReference type="CDD" id="cd13749">
    <property type="entry name" value="Zn-ribbon_TFIIS"/>
    <property type="match status" value="1"/>
</dbReference>
<dbReference type="GO" id="GO:0000977">
    <property type="term" value="F:RNA polymerase II transcription regulatory region sequence-specific DNA binding"/>
    <property type="evidence" value="ECO:0007669"/>
    <property type="project" value="TreeGrafter"/>
</dbReference>
<comment type="caution">
    <text evidence="13">The sequence shown here is derived from an EMBL/GenBank/DDBJ whole genome shotgun (WGS) entry which is preliminary data.</text>
</comment>
<dbReference type="OrthoDB" id="44867at2759"/>
<dbReference type="PIRSF" id="PIRSF006704">
    <property type="entry name" value="TF_IIS"/>
    <property type="match status" value="1"/>
</dbReference>
<dbReference type="Pfam" id="PF07500">
    <property type="entry name" value="TFIIS_M"/>
    <property type="match status" value="1"/>
</dbReference>
<dbReference type="NCBIfam" id="TIGR01385">
    <property type="entry name" value="TFSII"/>
    <property type="match status" value="1"/>
</dbReference>
<dbReference type="Pfam" id="PF01096">
    <property type="entry name" value="Zn_ribbon_TFIIS"/>
    <property type="match status" value="1"/>
</dbReference>
<dbReference type="STRING" id="181874.A0A409VEK0"/>
<dbReference type="FunFam" id="1.10.472.30:FF:000003">
    <property type="entry name" value="Transcription elongation factor S-II"/>
    <property type="match status" value="1"/>
</dbReference>
<evidence type="ECO:0000259" key="12">
    <source>
        <dbReference type="PROSITE" id="PS51321"/>
    </source>
</evidence>
<evidence type="ECO:0000259" key="10">
    <source>
        <dbReference type="PROSITE" id="PS51133"/>
    </source>
</evidence>
<keyword evidence="8" id="KW-0238">DNA-binding</keyword>
<sequence>MSDIVIELKKSAKQLQNAVSEQEIISILDSLKSQQVNEAILRESKIGLAVGKLRTHQLKTVADRAKEIVKQWKTAVEKAKGKTPGASSSAVADKKQQGSGTPVTPGGASAAKTDVRTAKSDNVKGDTGDKVRDKCMELLYDGLACDATAPTDMIVGRARALEKCVFNDMGGTTGEYKAKIRSLFVNLKDKGNPGLRASVVEGTLSVEKLSKMSPKDMASEERKAEDKKLAEQNLFKSLAAGQQEAETDAFQCSRCKQRKCVYRQQQTRSADEPMTTFVTCTNCQNKWKFS</sequence>
<dbReference type="PROSITE" id="PS00466">
    <property type="entry name" value="ZF_TFIIS_1"/>
    <property type="match status" value="1"/>
</dbReference>
<feature type="domain" description="TFIIS-type" evidence="10">
    <location>
        <begin position="248"/>
        <end position="288"/>
    </location>
</feature>
<dbReference type="SMART" id="SM00440">
    <property type="entry name" value="ZnF_C2C2"/>
    <property type="match status" value="1"/>
</dbReference>
<dbReference type="InterPro" id="IPR017923">
    <property type="entry name" value="TFIIS_N"/>
</dbReference>
<feature type="region of interest" description="Disordered" evidence="9">
    <location>
        <begin position="78"/>
        <end position="127"/>
    </location>
</feature>
<dbReference type="SUPFAM" id="SSF47676">
    <property type="entry name" value="Conserved domain common to transcription factors TFIIS, elongin A, CRSP70"/>
    <property type="match status" value="1"/>
</dbReference>
<name>A0A409VEK0_9AGAR</name>
<organism evidence="13 14">
    <name type="scientific">Panaeolus cyanescens</name>
    <dbReference type="NCBI Taxonomy" id="181874"/>
    <lineage>
        <taxon>Eukaryota</taxon>
        <taxon>Fungi</taxon>
        <taxon>Dikarya</taxon>
        <taxon>Basidiomycota</taxon>
        <taxon>Agaricomycotina</taxon>
        <taxon>Agaricomycetes</taxon>
        <taxon>Agaricomycetidae</taxon>
        <taxon>Agaricales</taxon>
        <taxon>Agaricineae</taxon>
        <taxon>Galeropsidaceae</taxon>
        <taxon>Panaeolus</taxon>
    </lineage>
</organism>
<accession>A0A409VEK0</accession>
<keyword evidence="8" id="KW-0804">Transcription</keyword>
<evidence type="ECO:0000256" key="1">
    <source>
        <dbReference type="ARBA" id="ARBA00004123"/>
    </source>
</evidence>
<dbReference type="InterPro" id="IPR035100">
    <property type="entry name" value="TF_IIS-typ"/>
</dbReference>
<evidence type="ECO:0000313" key="13">
    <source>
        <dbReference type="EMBL" id="PPQ63647.1"/>
    </source>
</evidence>
<dbReference type="FunFam" id="2.20.25.10:FF:000001">
    <property type="entry name" value="Probable Transcription elongation factor S-II"/>
    <property type="match status" value="1"/>
</dbReference>
<feature type="domain" description="TFIIS N-terminal" evidence="11">
    <location>
        <begin position="3"/>
        <end position="79"/>
    </location>
</feature>
<reference evidence="13 14" key="1">
    <citation type="journal article" date="2018" name="Evol. Lett.">
        <title>Horizontal gene cluster transfer increased hallucinogenic mushroom diversity.</title>
        <authorList>
            <person name="Reynolds H.T."/>
            <person name="Vijayakumar V."/>
            <person name="Gluck-Thaler E."/>
            <person name="Korotkin H.B."/>
            <person name="Matheny P.B."/>
            <person name="Slot J.C."/>
        </authorList>
    </citation>
    <scope>NUCLEOTIDE SEQUENCE [LARGE SCALE GENOMIC DNA]</scope>
    <source>
        <strain evidence="13 14">2629</strain>
    </source>
</reference>
<feature type="domain" description="TFIIS central" evidence="12">
    <location>
        <begin position="131"/>
        <end position="245"/>
    </location>
</feature>
<dbReference type="InParanoid" id="A0A409VEK0"/>
<gene>
    <name evidence="13" type="ORF">CVT24_004421</name>
</gene>
<dbReference type="SMART" id="SM00510">
    <property type="entry name" value="TFS2M"/>
    <property type="match status" value="1"/>
</dbReference>
<dbReference type="GO" id="GO:0031440">
    <property type="term" value="P:regulation of mRNA 3'-end processing"/>
    <property type="evidence" value="ECO:0007669"/>
    <property type="project" value="TreeGrafter"/>
</dbReference>
<evidence type="ECO:0000256" key="9">
    <source>
        <dbReference type="SAM" id="MobiDB-lite"/>
    </source>
</evidence>
<dbReference type="SUPFAM" id="SSF57783">
    <property type="entry name" value="Zinc beta-ribbon"/>
    <property type="match status" value="1"/>
</dbReference>
<keyword evidence="8" id="KW-0805">Transcription regulation</keyword>
<dbReference type="PANTHER" id="PTHR11477">
    <property type="entry name" value="TRANSCRIPTION FACTOR S-II ZINC FINGER DOMAIN-CONTAINING PROTEIN"/>
    <property type="match status" value="1"/>
</dbReference>
<evidence type="ECO:0000313" key="14">
    <source>
        <dbReference type="Proteomes" id="UP000284842"/>
    </source>
</evidence>
<dbReference type="PROSITE" id="PS51321">
    <property type="entry name" value="TFIIS_CENTRAL"/>
    <property type="match status" value="1"/>
</dbReference>
<dbReference type="Gene3D" id="2.20.25.10">
    <property type="match status" value="1"/>
</dbReference>
<evidence type="ECO:0000256" key="6">
    <source>
        <dbReference type="PROSITE-ProRule" id="PRU00472"/>
    </source>
</evidence>
<dbReference type="SMART" id="SM00509">
    <property type="entry name" value="TFS2N"/>
    <property type="match status" value="1"/>
</dbReference>
<evidence type="ECO:0000256" key="5">
    <source>
        <dbReference type="ARBA" id="ARBA00023242"/>
    </source>
</evidence>
<dbReference type="Gene3D" id="1.10.472.30">
    <property type="entry name" value="Transcription elongation factor S-II, central domain"/>
    <property type="match status" value="1"/>
</dbReference>
<comment type="similarity">
    <text evidence="8">Belongs to the TFS-II family.</text>
</comment>
<keyword evidence="5 7" id="KW-0539">Nucleus</keyword>
<dbReference type="InterPro" id="IPR006289">
    <property type="entry name" value="TFSII"/>
</dbReference>
<protein>
    <recommendedName>
        <fullName evidence="8">Transcription elongation factor</fullName>
    </recommendedName>
</protein>
<dbReference type="PROSITE" id="PS51319">
    <property type="entry name" value="TFIIS_N"/>
    <property type="match status" value="1"/>
</dbReference>
<keyword evidence="2 8" id="KW-0479">Metal-binding</keyword>
<dbReference type="InterPro" id="IPR001222">
    <property type="entry name" value="Znf_TFIIS"/>
</dbReference>
<dbReference type="PROSITE" id="PS51133">
    <property type="entry name" value="ZF_TFIIS_2"/>
    <property type="match status" value="1"/>
</dbReference>
<dbReference type="GO" id="GO:0001139">
    <property type="term" value="F:RNA polymerase II complex recruiting activity"/>
    <property type="evidence" value="ECO:0007669"/>
    <property type="project" value="TreeGrafter"/>
</dbReference>
<dbReference type="InterPro" id="IPR036575">
    <property type="entry name" value="TFIIS_cen_dom_sf"/>
</dbReference>
<evidence type="ECO:0000256" key="3">
    <source>
        <dbReference type="ARBA" id="ARBA00022771"/>
    </source>
</evidence>
<dbReference type="GO" id="GO:0005634">
    <property type="term" value="C:nucleus"/>
    <property type="evidence" value="ECO:0007669"/>
    <property type="project" value="UniProtKB-SubCell"/>
</dbReference>
<comment type="subcellular location">
    <subcellularLocation>
        <location evidence="1 7 8">Nucleus</location>
    </subcellularLocation>
</comment>
<dbReference type="GO" id="GO:0006368">
    <property type="term" value="P:transcription elongation by RNA polymerase II"/>
    <property type="evidence" value="ECO:0007669"/>
    <property type="project" value="InterPro"/>
</dbReference>
<keyword evidence="4 8" id="KW-0862">Zinc</keyword>
<dbReference type="InterPro" id="IPR003617">
    <property type="entry name" value="TFIIS/CRSP70_N_sub"/>
</dbReference>
<dbReference type="FunCoup" id="A0A409VEK0">
    <property type="interactions" value="622"/>
</dbReference>
<dbReference type="GO" id="GO:0031564">
    <property type="term" value="P:transcription antitermination"/>
    <property type="evidence" value="ECO:0007669"/>
    <property type="project" value="TreeGrafter"/>
</dbReference>
<dbReference type="PANTHER" id="PTHR11477:SF0">
    <property type="entry name" value="IP08861P-RELATED"/>
    <property type="match status" value="1"/>
</dbReference>
<dbReference type="GO" id="GO:0008270">
    <property type="term" value="F:zinc ion binding"/>
    <property type="evidence" value="ECO:0007669"/>
    <property type="project" value="UniProtKB-UniRule"/>
</dbReference>
<proteinExistence type="inferred from homology"/>
<dbReference type="AlphaFoldDB" id="A0A409VEK0"/>
<evidence type="ECO:0000256" key="4">
    <source>
        <dbReference type="ARBA" id="ARBA00022833"/>
    </source>
</evidence>
<dbReference type="Gene3D" id="1.20.930.10">
    <property type="entry name" value="Conserved domain common to transcription factors TFIIS, elongin A, CRSP70"/>
    <property type="match status" value="1"/>
</dbReference>
<dbReference type="Proteomes" id="UP000284842">
    <property type="component" value="Unassembled WGS sequence"/>
</dbReference>